<gene>
    <name evidence="3" type="ORF">QBC40DRAFT_229024</name>
</gene>
<dbReference type="InterPro" id="IPR027417">
    <property type="entry name" value="P-loop_NTPase"/>
</dbReference>
<keyword evidence="1" id="KW-0677">Repeat</keyword>
<dbReference type="PROSITE" id="PS50837">
    <property type="entry name" value="NACHT"/>
    <property type="match status" value="1"/>
</dbReference>
<keyword evidence="4" id="KW-1185">Reference proteome</keyword>
<dbReference type="AlphaFoldDB" id="A0AAN6XG94"/>
<accession>A0AAN6XG94</accession>
<dbReference type="InterPro" id="IPR054471">
    <property type="entry name" value="GPIID_WHD"/>
</dbReference>
<protein>
    <recommendedName>
        <fullName evidence="2">NACHT domain-containing protein</fullName>
    </recommendedName>
</protein>
<proteinExistence type="predicted"/>
<dbReference type="PANTHER" id="PTHR10039:SF14">
    <property type="entry name" value="NACHT DOMAIN-CONTAINING PROTEIN"/>
    <property type="match status" value="1"/>
</dbReference>
<dbReference type="InterPro" id="IPR056125">
    <property type="entry name" value="DUF7708"/>
</dbReference>
<evidence type="ECO:0000259" key="2">
    <source>
        <dbReference type="PROSITE" id="PS50837"/>
    </source>
</evidence>
<dbReference type="InterPro" id="IPR056884">
    <property type="entry name" value="NPHP3-like_N"/>
</dbReference>
<comment type="caution">
    <text evidence="3">The sequence shown here is derived from an EMBL/GenBank/DDBJ whole genome shotgun (WGS) entry which is preliminary data.</text>
</comment>
<dbReference type="InterPro" id="IPR007111">
    <property type="entry name" value="NACHT_NTPase"/>
</dbReference>
<organism evidence="3 4">
    <name type="scientific">Triangularia verruculosa</name>
    <dbReference type="NCBI Taxonomy" id="2587418"/>
    <lineage>
        <taxon>Eukaryota</taxon>
        <taxon>Fungi</taxon>
        <taxon>Dikarya</taxon>
        <taxon>Ascomycota</taxon>
        <taxon>Pezizomycotina</taxon>
        <taxon>Sordariomycetes</taxon>
        <taxon>Sordariomycetidae</taxon>
        <taxon>Sordariales</taxon>
        <taxon>Podosporaceae</taxon>
        <taxon>Triangularia</taxon>
    </lineage>
</organism>
<name>A0AAN6XG94_9PEZI</name>
<dbReference type="EMBL" id="MU863939">
    <property type="protein sequence ID" value="KAK4198875.1"/>
    <property type="molecule type" value="Genomic_DNA"/>
</dbReference>
<dbReference type="SUPFAM" id="SSF52540">
    <property type="entry name" value="P-loop containing nucleoside triphosphate hydrolases"/>
    <property type="match status" value="1"/>
</dbReference>
<evidence type="ECO:0000313" key="4">
    <source>
        <dbReference type="Proteomes" id="UP001303160"/>
    </source>
</evidence>
<reference evidence="3" key="1">
    <citation type="journal article" date="2023" name="Mol. Phylogenet. Evol.">
        <title>Genome-scale phylogeny and comparative genomics of the fungal order Sordariales.</title>
        <authorList>
            <person name="Hensen N."/>
            <person name="Bonometti L."/>
            <person name="Westerberg I."/>
            <person name="Brannstrom I.O."/>
            <person name="Guillou S."/>
            <person name="Cros-Aarteil S."/>
            <person name="Calhoun S."/>
            <person name="Haridas S."/>
            <person name="Kuo A."/>
            <person name="Mondo S."/>
            <person name="Pangilinan J."/>
            <person name="Riley R."/>
            <person name="LaButti K."/>
            <person name="Andreopoulos B."/>
            <person name="Lipzen A."/>
            <person name="Chen C."/>
            <person name="Yan M."/>
            <person name="Daum C."/>
            <person name="Ng V."/>
            <person name="Clum A."/>
            <person name="Steindorff A."/>
            <person name="Ohm R.A."/>
            <person name="Martin F."/>
            <person name="Silar P."/>
            <person name="Natvig D.O."/>
            <person name="Lalanne C."/>
            <person name="Gautier V."/>
            <person name="Ament-Velasquez S.L."/>
            <person name="Kruys A."/>
            <person name="Hutchinson M.I."/>
            <person name="Powell A.J."/>
            <person name="Barry K."/>
            <person name="Miller A.N."/>
            <person name="Grigoriev I.V."/>
            <person name="Debuchy R."/>
            <person name="Gladieux P."/>
            <person name="Hiltunen Thoren M."/>
            <person name="Johannesson H."/>
        </authorList>
    </citation>
    <scope>NUCLEOTIDE SEQUENCE</scope>
    <source>
        <strain evidence="3">CBS 315.58</strain>
    </source>
</reference>
<dbReference type="Pfam" id="PF24883">
    <property type="entry name" value="NPHP3_N"/>
    <property type="match status" value="1"/>
</dbReference>
<evidence type="ECO:0000256" key="1">
    <source>
        <dbReference type="ARBA" id="ARBA00022737"/>
    </source>
</evidence>
<dbReference type="Pfam" id="PF22939">
    <property type="entry name" value="WHD_GPIID"/>
    <property type="match status" value="1"/>
</dbReference>
<reference evidence="3" key="2">
    <citation type="submission" date="2023-05" db="EMBL/GenBank/DDBJ databases">
        <authorList>
            <consortium name="Lawrence Berkeley National Laboratory"/>
            <person name="Steindorff A."/>
            <person name="Hensen N."/>
            <person name="Bonometti L."/>
            <person name="Westerberg I."/>
            <person name="Brannstrom I.O."/>
            <person name="Guillou S."/>
            <person name="Cros-Aarteil S."/>
            <person name="Calhoun S."/>
            <person name="Haridas S."/>
            <person name="Kuo A."/>
            <person name="Mondo S."/>
            <person name="Pangilinan J."/>
            <person name="Riley R."/>
            <person name="Labutti K."/>
            <person name="Andreopoulos B."/>
            <person name="Lipzen A."/>
            <person name="Chen C."/>
            <person name="Yanf M."/>
            <person name="Daum C."/>
            <person name="Ng V."/>
            <person name="Clum A."/>
            <person name="Ohm R."/>
            <person name="Martin F."/>
            <person name="Silar P."/>
            <person name="Natvig D."/>
            <person name="Lalanne C."/>
            <person name="Gautier V."/>
            <person name="Ament-Velasquez S.L."/>
            <person name="Kruys A."/>
            <person name="Hutchinson M.I."/>
            <person name="Powell A.J."/>
            <person name="Barry K."/>
            <person name="Miller A.N."/>
            <person name="Grigoriev I.V."/>
            <person name="Debuchy R."/>
            <person name="Gladieux P."/>
            <person name="Thoren M.H."/>
            <person name="Johannesson H."/>
        </authorList>
    </citation>
    <scope>NUCLEOTIDE SEQUENCE</scope>
    <source>
        <strain evidence="3">CBS 315.58</strain>
    </source>
</reference>
<sequence>MATVHYADPSVSLVFQKAIRDFKKELKDDALYQEVLKTTSIDQVYDLAEKIQAQQGKTGHLRHLSKIQPFLEKMRLYSGAIDTFVQVQPDILALIWGPIKLLIQWTSTLTKSWDAIIKMTADIGDLLPEFMDMANLFKHNQKLNNVLALFFQDVLDFYAVTLKFFSMKRWRSFFEALWPQQKDKIELVKEHLERHTLLMRSEVRLEHIKQEHELRTKALEDFDRSTKERIRQDFHRIKTDTNPKTYDPDLYRVASRTCEGTGKWLLRDPKFKAWLDSGKSANKVLWLEGIPGAGKTFLAGTVITECQQMDKLIGYAFLTYAFPTTALSVLHSWIFQIASQSEDLQAALSQSAQSDMKHNPGTAASVLKDVLNCAGTTYLVIDGVDEIDKEERKKLLTHVLKLSQDCDNVRILACSRTEADIERLLHKIPRIRVDHRNSESIQTFVNQRSSEWLKCRQFSSDERLEVESLLSPLSAKSNGMFLYARVLMSYIELLTDIPEVRNALRVVPQDLNEVYARILERIKLFPLKSTQEKARKLLGFVGSSPCPLTVHELDQLLALDADELGARTRHQSSVNLNPVELCGPVVEVVDDRVLFVHFTVKEYLFSPEILVGLDKQEMTRHLAMLCLKYACHDHHDPELKVDEVQRLILHGSYRLHTYVETMWLLLVERCLSFDRHDVPVQGRLVEALERFSNERFNSDAESQDHGSGGRMGWVTRLQPYKNQLPHVYPLLAAAAMFRERSASSNFQLCQGETWLDSCPLLSSGLSITIHQTFDKMLCAAAAHGDTCCQYTSLSKLYGTLLFKCPYLECPFRRKGFSTRAEQRSHIKSHDRPWRCEVDGCPFAEVGFLSRRMQKDHHEKFHLRDGTTQQSESIGTLDLAQDDVQRLLFDLIRADEVKEVEALLPYFDKMPRDVQADMAKIAGTSGSVMMLKTLFQRLPPIIPWENKMCPRAIACTLYATEAANLEVMRWLLEEEVPSLPDDDLRLFQLVLNVVLKSDSDELFEATFLTFVHVFKRTWNASGDDYYRFRFPAGMQEVAGRADRALKLLSLWKRLPIVPPVSLSSWQRMELNLCLRNNAKWSWSIPLAKHLLHLGANINDTEISRMGSATALRLALRKSSAPSAEFAKFLLYRGADPECQPSFSKVKTPVVMEIGARELRRWLGISWEELVARVKEDLEKGICPPEYVS</sequence>
<dbReference type="Pfam" id="PF24809">
    <property type="entry name" value="DUF7708"/>
    <property type="match status" value="1"/>
</dbReference>
<feature type="domain" description="NACHT" evidence="2">
    <location>
        <begin position="283"/>
        <end position="422"/>
    </location>
</feature>
<evidence type="ECO:0000313" key="3">
    <source>
        <dbReference type="EMBL" id="KAK4198875.1"/>
    </source>
</evidence>
<dbReference type="Proteomes" id="UP001303160">
    <property type="component" value="Unassembled WGS sequence"/>
</dbReference>
<dbReference type="PANTHER" id="PTHR10039">
    <property type="entry name" value="AMELOGENIN"/>
    <property type="match status" value="1"/>
</dbReference>
<dbReference type="Gene3D" id="3.40.50.300">
    <property type="entry name" value="P-loop containing nucleotide triphosphate hydrolases"/>
    <property type="match status" value="1"/>
</dbReference>